<reference evidence="2" key="1">
    <citation type="submission" date="2020-10" db="EMBL/GenBank/DDBJ databases">
        <authorList>
            <person name="Gilroy R."/>
        </authorList>
    </citation>
    <scope>NUCLEOTIDE SEQUENCE</scope>
    <source>
        <strain evidence="2">35461</strain>
    </source>
</reference>
<evidence type="ECO:0000259" key="1">
    <source>
        <dbReference type="Pfam" id="PF00535"/>
    </source>
</evidence>
<organism evidence="2 3">
    <name type="scientific">Candidatus Spyradenecus faecavium</name>
    <dbReference type="NCBI Taxonomy" id="2840947"/>
    <lineage>
        <taxon>Bacteria</taxon>
        <taxon>Pseudomonadati</taxon>
        <taxon>Lentisphaerota</taxon>
        <taxon>Lentisphaeria</taxon>
        <taxon>Lentisphaerales</taxon>
        <taxon>Lentisphaeraceae</taxon>
        <taxon>Lentisphaeraceae incertae sedis</taxon>
        <taxon>Candidatus Spyradenecus</taxon>
    </lineage>
</organism>
<sequence length="333" mass="36867">MAAQAPLITVIVPACRAAATLPRAIASLRAQTVPDLAIRIVDDGSPDDTGAVADALARQDPRIAVRHQRNQGGYFARLNAARVATTPWLAFVDADDTAEPTLYAELLAFAQDNDLDVAECERVGVPERPPEVLPDRDAVFRRYIRPNLLEGRGASFVWDKLYRNTPALADFAALPIHQFDDLCLNLQFLRGVRRLGLLHRPLYRYDVNPGSSVRRLTPRHVRDLRNAIAFRRTVAPAYGLAPDDPLFDAWALKNARNFLVVAATGTLPADWSRADAARVITTAPEVQDALRRAPRGTPCRRLLALAARHPALVILFLSLAARLRRLLSRRHSK</sequence>
<dbReference type="Gene3D" id="3.90.550.10">
    <property type="entry name" value="Spore Coat Polysaccharide Biosynthesis Protein SpsA, Chain A"/>
    <property type="match status" value="1"/>
</dbReference>
<dbReference type="PANTHER" id="PTHR43685:SF2">
    <property type="entry name" value="GLYCOSYLTRANSFERASE 2-LIKE DOMAIN-CONTAINING PROTEIN"/>
    <property type="match status" value="1"/>
</dbReference>
<feature type="domain" description="Glycosyltransferase 2-like" evidence="1">
    <location>
        <begin position="9"/>
        <end position="135"/>
    </location>
</feature>
<evidence type="ECO:0000313" key="3">
    <source>
        <dbReference type="Proteomes" id="UP000886845"/>
    </source>
</evidence>
<dbReference type="SUPFAM" id="SSF53448">
    <property type="entry name" value="Nucleotide-diphospho-sugar transferases"/>
    <property type="match status" value="1"/>
</dbReference>
<comment type="caution">
    <text evidence="2">The sequence shown here is derived from an EMBL/GenBank/DDBJ whole genome shotgun (WGS) entry which is preliminary data.</text>
</comment>
<accession>A0A9D1NL20</accession>
<dbReference type="CDD" id="cd00761">
    <property type="entry name" value="Glyco_tranf_GTA_type"/>
    <property type="match status" value="1"/>
</dbReference>
<dbReference type="InterPro" id="IPR029044">
    <property type="entry name" value="Nucleotide-diphossugar_trans"/>
</dbReference>
<dbReference type="PANTHER" id="PTHR43685">
    <property type="entry name" value="GLYCOSYLTRANSFERASE"/>
    <property type="match status" value="1"/>
</dbReference>
<dbReference type="InterPro" id="IPR050834">
    <property type="entry name" value="Glycosyltransf_2"/>
</dbReference>
<dbReference type="AlphaFoldDB" id="A0A9D1NL20"/>
<proteinExistence type="predicted"/>
<name>A0A9D1NL20_9BACT</name>
<gene>
    <name evidence="2" type="ORF">IAC79_00575</name>
</gene>
<dbReference type="InterPro" id="IPR001173">
    <property type="entry name" value="Glyco_trans_2-like"/>
</dbReference>
<reference evidence="2" key="2">
    <citation type="journal article" date="2021" name="PeerJ">
        <title>Extensive microbial diversity within the chicken gut microbiome revealed by metagenomics and culture.</title>
        <authorList>
            <person name="Gilroy R."/>
            <person name="Ravi A."/>
            <person name="Getino M."/>
            <person name="Pursley I."/>
            <person name="Horton D.L."/>
            <person name="Alikhan N.F."/>
            <person name="Baker D."/>
            <person name="Gharbi K."/>
            <person name="Hall N."/>
            <person name="Watson M."/>
            <person name="Adriaenssens E.M."/>
            <person name="Foster-Nyarko E."/>
            <person name="Jarju S."/>
            <person name="Secka A."/>
            <person name="Antonio M."/>
            <person name="Oren A."/>
            <person name="Chaudhuri R.R."/>
            <person name="La Ragione R."/>
            <person name="Hildebrand F."/>
            <person name="Pallen M.J."/>
        </authorList>
    </citation>
    <scope>NUCLEOTIDE SEQUENCE</scope>
    <source>
        <strain evidence="2">35461</strain>
    </source>
</reference>
<protein>
    <submittedName>
        <fullName evidence="2">Glycosyltransferase</fullName>
    </submittedName>
</protein>
<evidence type="ECO:0000313" key="2">
    <source>
        <dbReference type="EMBL" id="HIV08595.1"/>
    </source>
</evidence>
<dbReference type="Pfam" id="PF00535">
    <property type="entry name" value="Glycos_transf_2"/>
    <property type="match status" value="1"/>
</dbReference>
<dbReference type="EMBL" id="DVOR01000019">
    <property type="protein sequence ID" value="HIV08595.1"/>
    <property type="molecule type" value="Genomic_DNA"/>
</dbReference>
<dbReference type="Proteomes" id="UP000886845">
    <property type="component" value="Unassembled WGS sequence"/>
</dbReference>